<dbReference type="GO" id="GO:0016705">
    <property type="term" value="F:oxidoreductase activity, acting on paired donors, with incorporation or reduction of molecular oxygen"/>
    <property type="evidence" value="ECO:0007669"/>
    <property type="project" value="InterPro"/>
</dbReference>
<accession>A0A1I2LAW5</accession>
<dbReference type="PANTHER" id="PTHR46696">
    <property type="entry name" value="P450, PUTATIVE (EUROFUNG)-RELATED"/>
    <property type="match status" value="1"/>
</dbReference>
<organism evidence="3 4">
    <name type="scientific">Actinacidiphila alni</name>
    <dbReference type="NCBI Taxonomy" id="380248"/>
    <lineage>
        <taxon>Bacteria</taxon>
        <taxon>Bacillati</taxon>
        <taxon>Actinomycetota</taxon>
        <taxon>Actinomycetes</taxon>
        <taxon>Kitasatosporales</taxon>
        <taxon>Streptomycetaceae</taxon>
        <taxon>Actinacidiphila</taxon>
    </lineage>
</organism>
<evidence type="ECO:0000313" key="3">
    <source>
        <dbReference type="EMBL" id="SFF75599.1"/>
    </source>
</evidence>
<dbReference type="Proteomes" id="UP000199323">
    <property type="component" value="Unassembled WGS sequence"/>
</dbReference>
<evidence type="ECO:0000313" key="4">
    <source>
        <dbReference type="Proteomes" id="UP000199323"/>
    </source>
</evidence>
<gene>
    <name evidence="3" type="ORF">SAMN05216251_12778</name>
</gene>
<dbReference type="GO" id="GO:0020037">
    <property type="term" value="F:heme binding"/>
    <property type="evidence" value="ECO:0007669"/>
    <property type="project" value="InterPro"/>
</dbReference>
<reference evidence="3 4" key="1">
    <citation type="submission" date="2016-10" db="EMBL/GenBank/DDBJ databases">
        <authorList>
            <person name="de Groot N.N."/>
        </authorList>
    </citation>
    <scope>NUCLEOTIDE SEQUENCE [LARGE SCALE GENOMIC DNA]</scope>
    <source>
        <strain evidence="3 4">CGMCC 4.3510</strain>
    </source>
</reference>
<dbReference type="OrthoDB" id="9764248at2"/>
<dbReference type="InterPro" id="IPR001128">
    <property type="entry name" value="Cyt_P450"/>
</dbReference>
<comment type="similarity">
    <text evidence="1">Belongs to the cytochrome P450 family.</text>
</comment>
<protein>
    <submittedName>
        <fullName evidence="3">Cytochrome P450</fullName>
    </submittedName>
</protein>
<dbReference type="Pfam" id="PF00067">
    <property type="entry name" value="p450"/>
    <property type="match status" value="1"/>
</dbReference>
<evidence type="ECO:0000256" key="2">
    <source>
        <dbReference type="SAM" id="MobiDB-lite"/>
    </source>
</evidence>
<dbReference type="InterPro" id="IPR036396">
    <property type="entry name" value="Cyt_P450_sf"/>
</dbReference>
<dbReference type="GO" id="GO:0005506">
    <property type="term" value="F:iron ion binding"/>
    <property type="evidence" value="ECO:0007669"/>
    <property type="project" value="InterPro"/>
</dbReference>
<name>A0A1I2LAW5_9ACTN</name>
<feature type="region of interest" description="Disordered" evidence="2">
    <location>
        <begin position="1"/>
        <end position="23"/>
    </location>
</feature>
<dbReference type="PRINTS" id="PR00359">
    <property type="entry name" value="BP450"/>
</dbReference>
<dbReference type="GO" id="GO:0004497">
    <property type="term" value="F:monooxygenase activity"/>
    <property type="evidence" value="ECO:0007669"/>
    <property type="project" value="InterPro"/>
</dbReference>
<evidence type="ECO:0000256" key="1">
    <source>
        <dbReference type="ARBA" id="ARBA00010617"/>
    </source>
</evidence>
<dbReference type="RefSeq" id="WP_093717246.1">
    <property type="nucleotide sequence ID" value="NZ_FONG01000027.1"/>
</dbReference>
<keyword evidence="4" id="KW-1185">Reference proteome</keyword>
<dbReference type="SUPFAM" id="SSF48264">
    <property type="entry name" value="Cytochrome P450"/>
    <property type="match status" value="1"/>
</dbReference>
<dbReference type="InterPro" id="IPR002397">
    <property type="entry name" value="Cyt_P450_B"/>
</dbReference>
<dbReference type="Gene3D" id="1.10.630.10">
    <property type="entry name" value="Cytochrome P450"/>
    <property type="match status" value="1"/>
</dbReference>
<dbReference type="PANTHER" id="PTHR46696:SF1">
    <property type="entry name" value="CYTOCHROME P450 YJIB-RELATED"/>
    <property type="match status" value="1"/>
</dbReference>
<proteinExistence type="inferred from homology"/>
<dbReference type="AlphaFoldDB" id="A0A1I2LAW5"/>
<dbReference type="STRING" id="380248.SAMN05216251_12778"/>
<sequence length="409" mass="43448">MTGETSPGAGPARGFPWPRAHALDPPEELTHLRQQGGVAAALLPDGTHVHLVLGYHEARQALSDPRLSRESLSRSEPGELVAGTVRRPATNGEEAVTGAGATPYGLVLSMLSPRGAERLRPATRREVGRLLDAMDEAGPPADLIAHLARPLPAVVTGELLGVPAQDRTWVQRLASSTVVFAPTAESRGAVAELRSYFRELLAEPPSTGPAGPEKPGMIGRLAGARRRDGTRVPVDDLVTMLLRIAAAGGHSVQVSLGKGVPLLLRDRSVYAAFTEPGPARDGLVEELLRRTAPAPTALPRLAVEDVHLGGRTLPRGSVVLISLESANLDPARYPDPDQLRPERGDKRHLSFGAGSNYCVGAALARMELTEALTGLSRRFPTLHLAVPEDAVRLREGGIAPDPLEVPVRW</sequence>
<dbReference type="EMBL" id="FONG01000027">
    <property type="protein sequence ID" value="SFF75599.1"/>
    <property type="molecule type" value="Genomic_DNA"/>
</dbReference>